<reference evidence="1 2" key="1">
    <citation type="submission" date="2016-12" db="EMBL/GenBank/DDBJ databases">
        <title>Real-Time Genomic Investigation Underlying the Public Health Response to a Shiga Toxin-Producing Escherichia Coli O26:H11 Outbreak in a Nursery.</title>
        <authorList>
            <person name="Ferdous M."/>
            <person name="Moran-Gilad J."/>
            <person name="Rossen J.W."/>
            <person name="Gdalevich M."/>
        </authorList>
    </citation>
    <scope>NUCLEOTIDE SEQUENCE [LARGE SCALE GENOMIC DNA]</scope>
    <source>
        <strain evidence="1 2">STEC 514-2</strain>
    </source>
</reference>
<accession>A0A2A2CFJ5</accession>
<sequence>MRSDIDFPGPLYPSLSDQIASEPVLFLAGAVGVAVFSWGLANFSWMLANLLARMLSGLYSRVGRWVKNSEK</sequence>
<protein>
    <submittedName>
        <fullName evidence="1">Uncharacterized protein</fullName>
    </submittedName>
</protein>
<gene>
    <name evidence="1" type="ORF">BTQ06_05775</name>
</gene>
<dbReference type="AlphaFoldDB" id="A0A2A2CFJ5"/>
<organism evidence="1 2">
    <name type="scientific">Escherichia coli</name>
    <dbReference type="NCBI Taxonomy" id="562"/>
    <lineage>
        <taxon>Bacteria</taxon>
        <taxon>Pseudomonadati</taxon>
        <taxon>Pseudomonadota</taxon>
        <taxon>Gammaproteobacteria</taxon>
        <taxon>Enterobacterales</taxon>
        <taxon>Enterobacteriaceae</taxon>
        <taxon>Escherichia</taxon>
    </lineage>
</organism>
<proteinExistence type="predicted"/>
<dbReference type="EMBL" id="MRVZ01000014">
    <property type="protein sequence ID" value="PAU25372.1"/>
    <property type="molecule type" value="Genomic_DNA"/>
</dbReference>
<name>A0A2A2CFJ5_ECOLX</name>
<dbReference type="Proteomes" id="UP000218543">
    <property type="component" value="Unassembled WGS sequence"/>
</dbReference>
<evidence type="ECO:0000313" key="1">
    <source>
        <dbReference type="EMBL" id="PAU25372.1"/>
    </source>
</evidence>
<evidence type="ECO:0000313" key="2">
    <source>
        <dbReference type="Proteomes" id="UP000218543"/>
    </source>
</evidence>
<comment type="caution">
    <text evidence="1">The sequence shown here is derived from an EMBL/GenBank/DDBJ whole genome shotgun (WGS) entry which is preliminary data.</text>
</comment>